<dbReference type="PIRSF" id="PIRSF000463">
    <property type="entry name" value="GlgB"/>
    <property type="match status" value="1"/>
</dbReference>
<keyword evidence="2" id="KW-0321">Glycogen metabolism</keyword>
<reference evidence="9" key="1">
    <citation type="submission" date="2020-10" db="EMBL/GenBank/DDBJ databases">
        <authorList>
            <person name="Gilroy R."/>
        </authorList>
    </citation>
    <scope>NUCLEOTIDE SEQUENCE</scope>
    <source>
        <strain evidence="9">10532</strain>
    </source>
</reference>
<dbReference type="InterPro" id="IPR013783">
    <property type="entry name" value="Ig-like_fold"/>
</dbReference>
<dbReference type="GO" id="GO:0005829">
    <property type="term" value="C:cytosol"/>
    <property type="evidence" value="ECO:0007669"/>
    <property type="project" value="TreeGrafter"/>
</dbReference>
<dbReference type="CDD" id="cd11322">
    <property type="entry name" value="AmyAc_Glg_BE"/>
    <property type="match status" value="1"/>
</dbReference>
<dbReference type="GO" id="GO:0005978">
    <property type="term" value="P:glycogen biosynthetic process"/>
    <property type="evidence" value="ECO:0007669"/>
    <property type="project" value="UniProtKB-UniRule"/>
</dbReference>
<dbReference type="GO" id="GO:0004553">
    <property type="term" value="F:hydrolase activity, hydrolyzing O-glycosyl compounds"/>
    <property type="evidence" value="ECO:0007669"/>
    <property type="project" value="InterPro"/>
</dbReference>
<evidence type="ECO:0000256" key="2">
    <source>
        <dbReference type="ARBA" id="ARBA00022600"/>
    </source>
</evidence>
<evidence type="ECO:0000256" key="3">
    <source>
        <dbReference type="ARBA" id="ARBA00022676"/>
    </source>
</evidence>
<feature type="active site" description="Proton donor" evidence="7">
    <location>
        <position position="326"/>
    </location>
</feature>
<dbReference type="PANTHER" id="PTHR43651">
    <property type="entry name" value="1,4-ALPHA-GLUCAN-BRANCHING ENZYME"/>
    <property type="match status" value="1"/>
</dbReference>
<dbReference type="InterPro" id="IPR044143">
    <property type="entry name" value="GlgB_N_E_set_prok"/>
</dbReference>
<evidence type="ECO:0000256" key="5">
    <source>
        <dbReference type="ARBA" id="ARBA00023277"/>
    </source>
</evidence>
<comment type="pathway">
    <text evidence="1">Glycan biosynthesis; glycogen biosynthesis.</text>
</comment>
<protein>
    <recommendedName>
        <fullName evidence="6">1,4-alpha-glucan branching enzyme</fullName>
        <ecNumber evidence="6">2.4.1.18</ecNumber>
    </recommendedName>
</protein>
<dbReference type="Gene3D" id="2.60.40.10">
    <property type="entry name" value="Immunoglobulins"/>
    <property type="match status" value="1"/>
</dbReference>
<dbReference type="SMART" id="SM00642">
    <property type="entry name" value="Aamy"/>
    <property type="match status" value="1"/>
</dbReference>
<evidence type="ECO:0000313" key="10">
    <source>
        <dbReference type="Proteomes" id="UP000823638"/>
    </source>
</evidence>
<dbReference type="GO" id="GO:0003844">
    <property type="term" value="F:1,4-alpha-glucan branching enzyme activity"/>
    <property type="evidence" value="ECO:0007669"/>
    <property type="project" value="UniProtKB-UniRule"/>
</dbReference>
<evidence type="ECO:0000256" key="4">
    <source>
        <dbReference type="ARBA" id="ARBA00023056"/>
    </source>
</evidence>
<dbReference type="InterPro" id="IPR006047">
    <property type="entry name" value="GH13_cat_dom"/>
</dbReference>
<dbReference type="InterPro" id="IPR017853">
    <property type="entry name" value="GH"/>
</dbReference>
<dbReference type="PANTHER" id="PTHR43651:SF3">
    <property type="entry name" value="1,4-ALPHA-GLUCAN-BRANCHING ENZYME"/>
    <property type="match status" value="1"/>
</dbReference>
<dbReference type="InterPro" id="IPR014756">
    <property type="entry name" value="Ig_E-set"/>
</dbReference>
<dbReference type="EC" id="2.4.1.18" evidence="6"/>
<dbReference type="CDD" id="cd02855">
    <property type="entry name" value="E_set_GBE_prok_N"/>
    <property type="match status" value="1"/>
</dbReference>
<dbReference type="Gene3D" id="3.20.20.80">
    <property type="entry name" value="Glycosidases"/>
    <property type="match status" value="1"/>
</dbReference>
<evidence type="ECO:0000256" key="1">
    <source>
        <dbReference type="ARBA" id="ARBA00004964"/>
    </source>
</evidence>
<sequence length="568" mass="65107">MDFDKFYRGFEYKAYEFLGAHLQGDGTVFRVYAPAASSVKLLIKGESMDMGRIWNGQFWELYVPGVYAGERYMFGINGSDGIYTERCDPYGFQVEVRPAHKSIVCNTGLYEFKDQDWMNSRKNSGPMNIYEMHLGSWKGGWQGYRNIAGELVAYLKETGYNYVEFLPLAEHPLDESWGYQTTGYFSPTSRYGSPEDLMYLIDTLHQNGIGAILDFVPVHFAVDDYGLKKFDGSFLFEYPSSDVGFSEWGSCNFMHSRPEVRCFLGSAADYWLSKFHFDGLRMDAISRMIYWQGDEKRGVNGNAVDFLKNLNAYLKETYPGIVLVAEDSTDYRGTTSSLGFDYKWDMGWMHDTLDFFSMPFDKRTEARGKIPFSMVYFRNEKYLLALSHDENVHGKGTIIGKIFGSDSEKMAQGRVLYLYMMTHPGAKLNFMGSELAQKNEWNEKKDLNWSLLDNPENKAFWDFIRDLNALYLSNPALWQKDYSEDGFSWIDTSSTNPLVYGYKRTNGIDSYSVYINLGKEAVRIQPDSPEFQVVLSSGWKKYGGNEEEKSGNGDCLVLQPLSGFILKD</sequence>
<dbReference type="InterPro" id="IPR004193">
    <property type="entry name" value="Glyco_hydro_13_N"/>
</dbReference>
<accession>A0A9D9HN18</accession>
<evidence type="ECO:0000259" key="8">
    <source>
        <dbReference type="SMART" id="SM00642"/>
    </source>
</evidence>
<comment type="caution">
    <text evidence="9">The sequence shown here is derived from an EMBL/GenBank/DDBJ whole genome shotgun (WGS) entry which is preliminary data.</text>
</comment>
<keyword evidence="3 9" id="KW-0328">Glycosyltransferase</keyword>
<gene>
    <name evidence="9" type="primary">glgB</name>
    <name evidence="9" type="ORF">IAA81_00685</name>
</gene>
<dbReference type="SUPFAM" id="SSF81296">
    <property type="entry name" value="E set domains"/>
    <property type="match status" value="1"/>
</dbReference>
<evidence type="ECO:0000256" key="6">
    <source>
        <dbReference type="NCBIfam" id="TIGR01515"/>
    </source>
</evidence>
<dbReference type="Proteomes" id="UP000823638">
    <property type="component" value="Unassembled WGS sequence"/>
</dbReference>
<dbReference type="SUPFAM" id="SSF51445">
    <property type="entry name" value="(Trans)glycosidases"/>
    <property type="match status" value="1"/>
</dbReference>
<organism evidence="9 10">
    <name type="scientific">Candidatus Gallitreponema excrementavium</name>
    <dbReference type="NCBI Taxonomy" id="2840840"/>
    <lineage>
        <taxon>Bacteria</taxon>
        <taxon>Pseudomonadati</taxon>
        <taxon>Spirochaetota</taxon>
        <taxon>Spirochaetia</taxon>
        <taxon>Spirochaetales</taxon>
        <taxon>Candidatus Gallitreponema</taxon>
    </lineage>
</organism>
<dbReference type="Pfam" id="PF00128">
    <property type="entry name" value="Alpha-amylase"/>
    <property type="match status" value="1"/>
</dbReference>
<keyword evidence="4" id="KW-0320">Glycogen biosynthesis</keyword>
<dbReference type="AlphaFoldDB" id="A0A9D9HN18"/>
<feature type="domain" description="Glycosyl hydrolase family 13 catalytic" evidence="8">
    <location>
        <begin position="131"/>
        <end position="471"/>
    </location>
</feature>
<evidence type="ECO:0000256" key="7">
    <source>
        <dbReference type="PIRSR" id="PIRSR000463-1"/>
    </source>
</evidence>
<feature type="active site" description="Nucleophile" evidence="7">
    <location>
        <position position="283"/>
    </location>
</feature>
<dbReference type="InterPro" id="IPR037439">
    <property type="entry name" value="Branching_enzy"/>
</dbReference>
<dbReference type="Pfam" id="PF02922">
    <property type="entry name" value="CBM_48"/>
    <property type="match status" value="1"/>
</dbReference>
<dbReference type="NCBIfam" id="TIGR01515">
    <property type="entry name" value="branching_enzym"/>
    <property type="match status" value="1"/>
</dbReference>
<proteinExistence type="predicted"/>
<keyword evidence="5" id="KW-0119">Carbohydrate metabolism</keyword>
<keyword evidence="9" id="KW-0808">Transferase</keyword>
<dbReference type="EMBL" id="JADIMM010000015">
    <property type="protein sequence ID" value="MBO8456729.1"/>
    <property type="molecule type" value="Genomic_DNA"/>
</dbReference>
<name>A0A9D9HN18_9SPIR</name>
<evidence type="ECO:0000313" key="9">
    <source>
        <dbReference type="EMBL" id="MBO8456729.1"/>
    </source>
</evidence>
<reference evidence="9" key="2">
    <citation type="journal article" date="2021" name="PeerJ">
        <title>Extensive microbial diversity within the chicken gut microbiome revealed by metagenomics and culture.</title>
        <authorList>
            <person name="Gilroy R."/>
            <person name="Ravi A."/>
            <person name="Getino M."/>
            <person name="Pursley I."/>
            <person name="Horton D.L."/>
            <person name="Alikhan N.F."/>
            <person name="Baker D."/>
            <person name="Gharbi K."/>
            <person name="Hall N."/>
            <person name="Watson M."/>
            <person name="Adriaenssens E.M."/>
            <person name="Foster-Nyarko E."/>
            <person name="Jarju S."/>
            <person name="Secka A."/>
            <person name="Antonio M."/>
            <person name="Oren A."/>
            <person name="Chaudhuri R.R."/>
            <person name="La Ragione R."/>
            <person name="Hildebrand F."/>
            <person name="Pallen M.J."/>
        </authorList>
    </citation>
    <scope>NUCLEOTIDE SEQUENCE</scope>
    <source>
        <strain evidence="9">10532</strain>
    </source>
</reference>
<dbReference type="InterPro" id="IPR006407">
    <property type="entry name" value="GlgB"/>
</dbReference>